<evidence type="ECO:0000313" key="3">
    <source>
        <dbReference type="EMBL" id="MBB4683923.1"/>
    </source>
</evidence>
<comment type="caution">
    <text evidence="3">The sequence shown here is derived from an EMBL/GenBank/DDBJ whole genome shotgun (WGS) entry which is preliminary data.</text>
</comment>
<sequence length="285" mass="30359">MRHTTTIEVTGPWSLRTGKRFWEGFTPAAIPRRGDPDALYVSFLSEYDWTAVTATVTQHENRATVTVSGDGDLDAAAGQVARFLSLDVDATGWPAIGGRDPVIAAAREALPGFRPCGFTSPYEAAAWAVLSQRTSRVVAAGHSRRLSITHGREGVFPAPSVLIRAIESGELTLPGRKADYLAAVAGAAADGVLDARRLRALPEDDARAQLREISGIGPFGADLVLIRGAGTADVLPRAEPRLDAEITRRYGPGRGLGEVARAWRPFRSWAAVHLRATAAAPIPVP</sequence>
<keyword evidence="4" id="KW-1185">Reference proteome</keyword>
<dbReference type="GO" id="GO:0032993">
    <property type="term" value="C:protein-DNA complex"/>
    <property type="evidence" value="ECO:0007669"/>
    <property type="project" value="TreeGrafter"/>
</dbReference>
<keyword evidence="2" id="KW-0234">DNA repair</keyword>
<dbReference type="InterPro" id="IPR011257">
    <property type="entry name" value="DNA_glycosylase"/>
</dbReference>
<dbReference type="PANTHER" id="PTHR43003">
    <property type="entry name" value="DNA-3-METHYLADENINE GLYCOSYLASE"/>
    <property type="match status" value="1"/>
</dbReference>
<keyword evidence="3" id="KW-0326">Glycosidase</keyword>
<dbReference type="RefSeq" id="WP_184778698.1">
    <property type="nucleotide sequence ID" value="NZ_JACHMG010000001.1"/>
</dbReference>
<accession>A0A840IPY7</accession>
<dbReference type="AlphaFoldDB" id="A0A840IPY7"/>
<name>A0A840IPY7_9PSEU</name>
<dbReference type="EMBL" id="JACHMG010000001">
    <property type="protein sequence ID" value="MBB4683923.1"/>
    <property type="molecule type" value="Genomic_DNA"/>
</dbReference>
<dbReference type="Gene3D" id="1.10.340.30">
    <property type="entry name" value="Hypothetical protein, domain 2"/>
    <property type="match status" value="1"/>
</dbReference>
<dbReference type="SUPFAM" id="SSF48150">
    <property type="entry name" value="DNA-glycosylase"/>
    <property type="match status" value="1"/>
</dbReference>
<keyword evidence="3" id="KW-0378">Hydrolase</keyword>
<organism evidence="3 4">
    <name type="scientific">Amycolatopsis jiangsuensis</name>
    <dbReference type="NCBI Taxonomy" id="1181879"/>
    <lineage>
        <taxon>Bacteria</taxon>
        <taxon>Bacillati</taxon>
        <taxon>Actinomycetota</taxon>
        <taxon>Actinomycetes</taxon>
        <taxon>Pseudonocardiales</taxon>
        <taxon>Pseudonocardiaceae</taxon>
        <taxon>Amycolatopsis</taxon>
    </lineage>
</organism>
<dbReference type="GO" id="GO:0032131">
    <property type="term" value="F:alkylated DNA binding"/>
    <property type="evidence" value="ECO:0007669"/>
    <property type="project" value="TreeGrafter"/>
</dbReference>
<protein>
    <submittedName>
        <fullName evidence="3">DNA-3-methyladenine glycosylase II</fullName>
        <ecNumber evidence="3">3.2.2.21</ecNumber>
    </submittedName>
</protein>
<dbReference type="InterPro" id="IPR051912">
    <property type="entry name" value="Alkylbase_DNA_Glycosylase/TA"/>
</dbReference>
<dbReference type="GO" id="GO:0006285">
    <property type="term" value="P:base-excision repair, AP site formation"/>
    <property type="evidence" value="ECO:0007669"/>
    <property type="project" value="TreeGrafter"/>
</dbReference>
<dbReference type="GO" id="GO:0006307">
    <property type="term" value="P:DNA alkylation repair"/>
    <property type="evidence" value="ECO:0007669"/>
    <property type="project" value="TreeGrafter"/>
</dbReference>
<reference evidence="3 4" key="1">
    <citation type="submission" date="2020-08" db="EMBL/GenBank/DDBJ databases">
        <title>Sequencing the genomes of 1000 actinobacteria strains.</title>
        <authorList>
            <person name="Klenk H.-P."/>
        </authorList>
    </citation>
    <scope>NUCLEOTIDE SEQUENCE [LARGE SCALE GENOMIC DNA]</scope>
    <source>
        <strain evidence="3 4">DSM 45859</strain>
    </source>
</reference>
<dbReference type="PANTHER" id="PTHR43003:SF5">
    <property type="entry name" value="DNA-3-METHYLADENINE GLYCOSYLASE"/>
    <property type="match status" value="1"/>
</dbReference>
<dbReference type="EC" id="3.2.2.21" evidence="3"/>
<evidence type="ECO:0000256" key="2">
    <source>
        <dbReference type="ARBA" id="ARBA00023204"/>
    </source>
</evidence>
<evidence type="ECO:0000256" key="1">
    <source>
        <dbReference type="ARBA" id="ARBA00022763"/>
    </source>
</evidence>
<dbReference type="Proteomes" id="UP000581769">
    <property type="component" value="Unassembled WGS sequence"/>
</dbReference>
<keyword evidence="1" id="KW-0227">DNA damage</keyword>
<evidence type="ECO:0000313" key="4">
    <source>
        <dbReference type="Proteomes" id="UP000581769"/>
    </source>
</evidence>
<dbReference type="GO" id="GO:0043916">
    <property type="term" value="F:DNA-7-methylguanine glycosylase activity"/>
    <property type="evidence" value="ECO:0007669"/>
    <property type="project" value="TreeGrafter"/>
</dbReference>
<dbReference type="GO" id="GO:0008725">
    <property type="term" value="F:DNA-3-methyladenine glycosylase activity"/>
    <property type="evidence" value="ECO:0007669"/>
    <property type="project" value="TreeGrafter"/>
</dbReference>
<proteinExistence type="predicted"/>
<gene>
    <name evidence="3" type="ORF">BJY18_001408</name>
</gene>